<evidence type="ECO:0000313" key="3">
    <source>
        <dbReference type="Proteomes" id="UP000729701"/>
    </source>
</evidence>
<accession>A0A951QRR9</accession>
<reference evidence="2" key="1">
    <citation type="submission" date="2021-05" db="EMBL/GenBank/DDBJ databases">
        <authorList>
            <person name="Pietrasiak N."/>
            <person name="Ward R."/>
            <person name="Stajich J.E."/>
            <person name="Kurbessoian T."/>
        </authorList>
    </citation>
    <scope>NUCLEOTIDE SEQUENCE</scope>
    <source>
        <strain evidence="2">GSE-NOS-MK-12-04C</strain>
    </source>
</reference>
<evidence type="ECO:0000313" key="2">
    <source>
        <dbReference type="EMBL" id="MBW4669565.1"/>
    </source>
</evidence>
<dbReference type="Gene3D" id="3.40.50.1460">
    <property type="match status" value="1"/>
</dbReference>
<reference evidence="2" key="2">
    <citation type="journal article" date="2022" name="Microbiol. Resour. Announc.">
        <title>Metagenome Sequencing to Explore Phylogenomics of Terrestrial Cyanobacteria.</title>
        <authorList>
            <person name="Ward R.D."/>
            <person name="Stajich J.E."/>
            <person name="Johansen J.R."/>
            <person name="Huntemann M."/>
            <person name="Clum A."/>
            <person name="Foster B."/>
            <person name="Foster B."/>
            <person name="Roux S."/>
            <person name="Palaniappan K."/>
            <person name="Varghese N."/>
            <person name="Mukherjee S."/>
            <person name="Reddy T.B.K."/>
            <person name="Daum C."/>
            <person name="Copeland A."/>
            <person name="Chen I.A."/>
            <person name="Ivanova N.N."/>
            <person name="Kyrpides N.C."/>
            <person name="Shapiro N."/>
            <person name="Eloe-Fadrosh E.A."/>
            <person name="Pietrasiak N."/>
        </authorList>
    </citation>
    <scope>NUCLEOTIDE SEQUENCE</scope>
    <source>
        <strain evidence="2">GSE-NOS-MK-12-04C</strain>
    </source>
</reference>
<feature type="signal peptide" evidence="1">
    <location>
        <begin position="1"/>
        <end position="28"/>
    </location>
</feature>
<dbReference type="GO" id="GO:0006508">
    <property type="term" value="P:proteolysis"/>
    <property type="evidence" value="ECO:0007669"/>
    <property type="project" value="InterPro"/>
</dbReference>
<keyword evidence="1" id="KW-0732">Signal</keyword>
<dbReference type="AlphaFoldDB" id="A0A951QRR9"/>
<dbReference type="EMBL" id="JAHHGZ010000022">
    <property type="protein sequence ID" value="MBW4669565.1"/>
    <property type="molecule type" value="Genomic_DNA"/>
</dbReference>
<evidence type="ECO:0000256" key="1">
    <source>
        <dbReference type="SAM" id="SignalP"/>
    </source>
</evidence>
<proteinExistence type="predicted"/>
<dbReference type="GO" id="GO:0008233">
    <property type="term" value="F:peptidase activity"/>
    <property type="evidence" value="ECO:0007669"/>
    <property type="project" value="InterPro"/>
</dbReference>
<dbReference type="InterPro" id="IPR001096">
    <property type="entry name" value="Peptidase_C13"/>
</dbReference>
<feature type="chain" id="PRO_5037774455" evidence="1">
    <location>
        <begin position="29"/>
        <end position="411"/>
    </location>
</feature>
<gene>
    <name evidence="2" type="ORF">KME60_19655</name>
</gene>
<dbReference type="Pfam" id="PF01650">
    <property type="entry name" value="Peptidase_C13"/>
    <property type="match status" value="1"/>
</dbReference>
<name>A0A951QRR9_9CYAN</name>
<organism evidence="2 3">
    <name type="scientific">Cyanomargarita calcarea GSE-NOS-MK-12-04C</name>
    <dbReference type="NCBI Taxonomy" id="2839659"/>
    <lineage>
        <taxon>Bacteria</taxon>
        <taxon>Bacillati</taxon>
        <taxon>Cyanobacteriota</taxon>
        <taxon>Cyanophyceae</taxon>
        <taxon>Nostocales</taxon>
        <taxon>Cyanomargaritaceae</taxon>
        <taxon>Cyanomargarita</taxon>
    </lineage>
</organism>
<sequence>MRNYSQIRRLFGSFVCGLLVVASPSSIAAKTQLAENSQTTCQGMTAPNFLVVGGGGAPSYNEIALEKNVLYFQRTLEFMGYNPQAASIFFANGNDGKASVRYIDSQGKEQFKVPEILNVKGATTLSNLQSYFQELASLKDNKPLFLYFTGHGGKNAKDLENNYFYLWNDDSLSVKQLAKMLDKSPQKPVVMMMSQCFSGSFANFIYEGGDPKRPLALQTRCGFFATIKTLPSVGCTPEVNEADYKDYSSSFFAGLSGRDRTGKKVASADYNQDGKISYMEAHAFAKVDEKTRDFPISTSESWLQRKVNEKQQAIILSQPITDSLKTARIEQQYVINSLISILQLDKQKSYLENYKNFTSKTKTDVQQGYMGRLQMQLIDIAVEKEIRSSGNKKDIAMLNKLLKCESGYLAK</sequence>
<comment type="caution">
    <text evidence="2">The sequence shown here is derived from an EMBL/GenBank/DDBJ whole genome shotgun (WGS) entry which is preliminary data.</text>
</comment>
<protein>
    <submittedName>
        <fullName evidence="2">C13 family peptidase</fullName>
    </submittedName>
</protein>
<dbReference type="Proteomes" id="UP000729701">
    <property type="component" value="Unassembled WGS sequence"/>
</dbReference>